<reference evidence="2" key="1">
    <citation type="submission" date="2012-02" db="EMBL/GenBank/DDBJ databases">
        <title>Complete genome sequence of Rickettsia parkeri strain Portsmouth.</title>
        <authorList>
            <person name="Johnson S.L."/>
            <person name="Munk A.C."/>
            <person name="Han S."/>
            <person name="Bruce D.C."/>
            <person name="Dasch G.A."/>
        </authorList>
    </citation>
    <scope>NUCLEOTIDE SEQUENCE [LARGE SCALE GENOMIC DNA]</scope>
    <source>
        <strain evidence="2">CA410</strain>
    </source>
</reference>
<dbReference type="Proteomes" id="UP000007878">
    <property type="component" value="Chromosome"/>
</dbReference>
<evidence type="ECO:0000313" key="2">
    <source>
        <dbReference type="Proteomes" id="UP000007878"/>
    </source>
</evidence>
<dbReference type="RefSeq" id="WP_014363566.1">
    <property type="nucleotide sequence ID" value="NC_016929.1"/>
</dbReference>
<accession>A0ABM5MRT0</accession>
<gene>
    <name evidence="1" type="ORF">RCA_00540</name>
</gene>
<proteinExistence type="predicted"/>
<dbReference type="EMBL" id="CP003304">
    <property type="protein sequence ID" value="AFB20685.1"/>
    <property type="molecule type" value="Genomic_DNA"/>
</dbReference>
<name>A0ABM5MRT0_RICCA</name>
<protein>
    <submittedName>
        <fullName evidence="1">Uncharacterized protein</fullName>
    </submittedName>
</protein>
<organism evidence="1 2">
    <name type="scientific">Rickettsia canadensis str. CA410</name>
    <dbReference type="NCBI Taxonomy" id="1105107"/>
    <lineage>
        <taxon>Bacteria</taxon>
        <taxon>Pseudomonadati</taxon>
        <taxon>Pseudomonadota</taxon>
        <taxon>Alphaproteobacteria</taxon>
        <taxon>Rickettsiales</taxon>
        <taxon>Rickettsiaceae</taxon>
        <taxon>Rickettsieae</taxon>
        <taxon>Rickettsia</taxon>
        <taxon>belli group</taxon>
    </lineage>
</organism>
<keyword evidence="2" id="KW-1185">Reference proteome</keyword>
<evidence type="ECO:0000313" key="1">
    <source>
        <dbReference type="EMBL" id="AFB20685.1"/>
    </source>
</evidence>
<sequence>MKQQIIAEKASKDYNKVLEIDYKAAKAGIKSDKTVMRRLDKIISTCFKQLRRKVILNNIKAIMLIERVNKKLKYLGVVQQLLLESKKKKIIKVNSYLVYKIIILLY</sequence>